<evidence type="ECO:0000313" key="5">
    <source>
        <dbReference type="Proteomes" id="UP001524586"/>
    </source>
</evidence>
<reference evidence="4 5" key="1">
    <citation type="submission" date="2022-07" db="EMBL/GenBank/DDBJ databases">
        <title>Methylomonas rivi sp. nov., Methylomonas rosea sp. nov., Methylomonas aureus sp. nov. and Methylomonas subterranea sp. nov., four novel methanotrophs isolated from a freshwater creek and the deep terrestrial subsurface.</title>
        <authorList>
            <person name="Abin C."/>
            <person name="Sankaranarayanan K."/>
            <person name="Garner C."/>
            <person name="Sindelar R."/>
            <person name="Kotary K."/>
            <person name="Garner R."/>
            <person name="Barclay S."/>
            <person name="Lawson P."/>
            <person name="Krumholz L."/>
        </authorList>
    </citation>
    <scope>NUCLEOTIDE SEQUENCE [LARGE SCALE GENOMIC DNA]</scope>
    <source>
        <strain evidence="4 5">WSC-6</strain>
    </source>
</reference>
<comment type="caution">
    <text evidence="4">The sequence shown here is derived from an EMBL/GenBank/DDBJ whole genome shotgun (WGS) entry which is preliminary data.</text>
</comment>
<organism evidence="4 5">
    <name type="scientific">Methylomonas rivi</name>
    <dbReference type="NCBI Taxonomy" id="2952226"/>
    <lineage>
        <taxon>Bacteria</taxon>
        <taxon>Pseudomonadati</taxon>
        <taxon>Pseudomonadota</taxon>
        <taxon>Gammaproteobacteria</taxon>
        <taxon>Methylococcales</taxon>
        <taxon>Methylococcaceae</taxon>
        <taxon>Methylomonas</taxon>
    </lineage>
</organism>
<keyword evidence="5" id="KW-1185">Reference proteome</keyword>
<keyword evidence="2" id="KW-0808">Transferase</keyword>
<keyword evidence="1" id="KW-0328">Glycosyltransferase</keyword>
<sequence>MNLCIPVSNLVAQFLECELSIPKENIYKISSFSGELKQQSNKQTLRNSLNIPDKAFVVYASGNIHWIKGTDVFIQLAAQVKKTTDTNIYFIWVGGCEHSEYMTQLLYDISHLSLVKTVKITGQLEEPWPYYAASDLFVLTSREDAFPQVALEAAMLGIPCVCFDGVSGVRDFINDKTGSLVPYLDIEQMANEIIYYYKNPDILTEKGNNIRRAVDFYTFKHTGNQFYDAFRKVVNKLVT</sequence>
<evidence type="ECO:0000313" key="4">
    <source>
        <dbReference type="EMBL" id="MCQ8130036.1"/>
    </source>
</evidence>
<dbReference type="Pfam" id="PF00534">
    <property type="entry name" value="Glycos_transf_1"/>
    <property type="match status" value="1"/>
</dbReference>
<evidence type="ECO:0000256" key="1">
    <source>
        <dbReference type="ARBA" id="ARBA00022676"/>
    </source>
</evidence>
<evidence type="ECO:0000259" key="3">
    <source>
        <dbReference type="Pfam" id="PF00534"/>
    </source>
</evidence>
<dbReference type="Proteomes" id="UP001524586">
    <property type="component" value="Unassembled WGS sequence"/>
</dbReference>
<dbReference type="PANTHER" id="PTHR12526:SF629">
    <property type="entry name" value="TEICHURONIC ACID BIOSYNTHESIS GLYCOSYLTRANSFERASE TUAH-RELATED"/>
    <property type="match status" value="1"/>
</dbReference>
<dbReference type="PANTHER" id="PTHR12526">
    <property type="entry name" value="GLYCOSYLTRANSFERASE"/>
    <property type="match status" value="1"/>
</dbReference>
<protein>
    <submittedName>
        <fullName evidence="4">Glycosyltransferase family 4 protein</fullName>
    </submittedName>
</protein>
<dbReference type="CDD" id="cd03801">
    <property type="entry name" value="GT4_PimA-like"/>
    <property type="match status" value="1"/>
</dbReference>
<dbReference type="EMBL" id="JANIBK010000119">
    <property type="protein sequence ID" value="MCQ8130036.1"/>
    <property type="molecule type" value="Genomic_DNA"/>
</dbReference>
<accession>A0ABT1U854</accession>
<dbReference type="InterPro" id="IPR001296">
    <property type="entry name" value="Glyco_trans_1"/>
</dbReference>
<gene>
    <name evidence="4" type="ORF">NP596_16380</name>
</gene>
<dbReference type="SUPFAM" id="SSF53756">
    <property type="entry name" value="UDP-Glycosyltransferase/glycogen phosphorylase"/>
    <property type="match status" value="1"/>
</dbReference>
<name>A0ABT1U854_9GAMM</name>
<dbReference type="RefSeq" id="WP_256616461.1">
    <property type="nucleotide sequence ID" value="NZ_JANIBK010000119.1"/>
</dbReference>
<proteinExistence type="predicted"/>
<feature type="domain" description="Glycosyl transferase family 1" evidence="3">
    <location>
        <begin position="42"/>
        <end position="209"/>
    </location>
</feature>
<evidence type="ECO:0000256" key="2">
    <source>
        <dbReference type="ARBA" id="ARBA00022679"/>
    </source>
</evidence>
<dbReference type="Gene3D" id="3.40.50.2000">
    <property type="entry name" value="Glycogen Phosphorylase B"/>
    <property type="match status" value="1"/>
</dbReference>